<organism evidence="2 3">
    <name type="scientific">Porphyromonas cangingivalis</name>
    <dbReference type="NCBI Taxonomy" id="36874"/>
    <lineage>
        <taxon>Bacteria</taxon>
        <taxon>Pseudomonadati</taxon>
        <taxon>Bacteroidota</taxon>
        <taxon>Bacteroidia</taxon>
        <taxon>Bacteroidales</taxon>
        <taxon>Porphyromonadaceae</taxon>
        <taxon>Porphyromonas</taxon>
    </lineage>
</organism>
<dbReference type="InterPro" id="IPR013520">
    <property type="entry name" value="Ribonucl_H"/>
</dbReference>
<keyword evidence="3" id="KW-1185">Reference proteome</keyword>
<reference evidence="2 3" key="1">
    <citation type="submission" date="2014-08" db="EMBL/GenBank/DDBJ databases">
        <title>Porphyromonas cangingivalis strain:COT-109_OH1386 Genome sequencing.</title>
        <authorList>
            <person name="Wallis C."/>
            <person name="Deusch O."/>
            <person name="O'Flynn C."/>
            <person name="Davis I."/>
            <person name="Jospin G."/>
            <person name="Darling A.E."/>
            <person name="Coil D.A."/>
            <person name="Alexiev A."/>
            <person name="Horsfall A."/>
            <person name="Kirkwood N."/>
            <person name="Harris S."/>
            <person name="Eisen J.A."/>
        </authorList>
    </citation>
    <scope>NUCLEOTIDE SEQUENCE [LARGE SCALE GENOMIC DNA]</scope>
    <source>
        <strain evidence="3">COT-109 OH1386</strain>
    </source>
</reference>
<evidence type="ECO:0000259" key="1">
    <source>
        <dbReference type="SMART" id="SM00479"/>
    </source>
</evidence>
<dbReference type="EMBL" id="JQJD01000010">
    <property type="protein sequence ID" value="KGN82453.1"/>
    <property type="molecule type" value="Genomic_DNA"/>
</dbReference>
<comment type="caution">
    <text evidence="2">The sequence shown here is derived from an EMBL/GenBank/DDBJ whole genome shotgun (WGS) entry which is preliminary data.</text>
</comment>
<protein>
    <recommendedName>
        <fullName evidence="1">Exonuclease domain-containing protein</fullName>
    </recommendedName>
</protein>
<evidence type="ECO:0000313" key="3">
    <source>
        <dbReference type="Proteomes" id="UP000030125"/>
    </source>
</evidence>
<feature type="domain" description="Exonuclease" evidence="1">
    <location>
        <begin position="57"/>
        <end position="240"/>
    </location>
</feature>
<accession>A0A0A2EU69</accession>
<gene>
    <name evidence="2" type="ORF">HQ35_02540</name>
</gene>
<dbReference type="Gene3D" id="3.30.420.10">
    <property type="entry name" value="Ribonuclease H-like superfamily/Ribonuclease H"/>
    <property type="match status" value="1"/>
</dbReference>
<dbReference type="SMART" id="SM00479">
    <property type="entry name" value="EXOIII"/>
    <property type="match status" value="1"/>
</dbReference>
<dbReference type="CDD" id="cd06127">
    <property type="entry name" value="DEDDh"/>
    <property type="match status" value="1"/>
</dbReference>
<dbReference type="Pfam" id="PF00929">
    <property type="entry name" value="RNase_T"/>
    <property type="match status" value="1"/>
</dbReference>
<dbReference type="OrthoDB" id="9813328at2"/>
<dbReference type="SUPFAM" id="SSF53098">
    <property type="entry name" value="Ribonuclease H-like"/>
    <property type="match status" value="1"/>
</dbReference>
<dbReference type="GO" id="GO:0003676">
    <property type="term" value="F:nucleic acid binding"/>
    <property type="evidence" value="ECO:0007669"/>
    <property type="project" value="InterPro"/>
</dbReference>
<dbReference type="Proteomes" id="UP000030125">
    <property type="component" value="Unassembled WGS sequence"/>
</dbReference>
<dbReference type="GO" id="GO:0004527">
    <property type="term" value="F:exonuclease activity"/>
    <property type="evidence" value="ECO:0007669"/>
    <property type="project" value="UniProtKB-ARBA"/>
</dbReference>
<dbReference type="AlphaFoldDB" id="A0A0A2EU69"/>
<dbReference type="InterPro" id="IPR012337">
    <property type="entry name" value="RNaseH-like_sf"/>
</dbReference>
<proteinExistence type="predicted"/>
<name>A0A0A2EU69_PORCN</name>
<dbReference type="RefSeq" id="WP_036850718.1">
    <property type="nucleotide sequence ID" value="NZ_JQJD01000010.1"/>
</dbReference>
<dbReference type="STRING" id="36874.HQ34_04915"/>
<dbReference type="InterPro" id="IPR036397">
    <property type="entry name" value="RNaseH_sf"/>
</dbReference>
<sequence>MTVLIIILAIGLVWLLLSSWMSKKEDKIELLPINSTQVSQPENPFFPPKAPREAKIEFTVLDIQTNGLITQKGDIPDAIQISWLHLSKDFQVISHKTLLIRQEYPGNPSARKVHKIDTQQIIEYGKDESEVSKILLDSISDTSVLVFHNAEFDIQVLYQMLGRHYSEEALDTLKRKKTICTMRFEEHLYDQEFRYSKLTHLAHRLSDIPLPILSDHPVTSWRNVCLTRLCLKRLCELHQISHSLLQTLLTDFDVYLSSPSSFPQEDCKALK</sequence>
<dbReference type="GO" id="GO:0006259">
    <property type="term" value="P:DNA metabolic process"/>
    <property type="evidence" value="ECO:0007669"/>
    <property type="project" value="UniProtKB-ARBA"/>
</dbReference>
<evidence type="ECO:0000313" key="2">
    <source>
        <dbReference type="EMBL" id="KGN82453.1"/>
    </source>
</evidence>